<feature type="transmembrane region" description="Helical" evidence="1">
    <location>
        <begin position="12"/>
        <end position="31"/>
    </location>
</feature>
<feature type="transmembrane region" description="Helical" evidence="1">
    <location>
        <begin position="238"/>
        <end position="256"/>
    </location>
</feature>
<keyword evidence="1" id="KW-1133">Transmembrane helix</keyword>
<dbReference type="VEuPathDB" id="PlasmoDB:PVW1_000008000"/>
<dbReference type="Pfam" id="PF12420">
    <property type="entry name" value="DUF3671"/>
    <property type="match status" value="1"/>
</dbReference>
<dbReference type="OrthoDB" id="10380844at2759"/>
<evidence type="ECO:0000313" key="2">
    <source>
        <dbReference type="EMBL" id="VUZ93666.1"/>
    </source>
</evidence>
<gene>
    <name evidence="2" type="ORF">PVP01_0401200</name>
</gene>
<keyword evidence="1" id="KW-0812">Transmembrane</keyword>
<proteinExistence type="predicted"/>
<dbReference type="VEuPathDB" id="PlasmoDB:PVPAM_050009200"/>
<dbReference type="VEuPathDB" id="PlasmoDB:PVP01_0401200"/>
<dbReference type="EMBL" id="LT635615">
    <property type="protein sequence ID" value="VUZ93666.1"/>
    <property type="molecule type" value="Genomic_DNA"/>
</dbReference>
<reference evidence="3" key="1">
    <citation type="submission" date="2016-07" db="EMBL/GenBank/DDBJ databases">
        <authorList>
            <consortium name="Pathogen Informatics"/>
        </authorList>
    </citation>
    <scope>NUCLEOTIDE SEQUENCE [LARGE SCALE GENOMIC DNA]</scope>
</reference>
<dbReference type="Proteomes" id="UP000220605">
    <property type="component" value="Chromosome 4"/>
</dbReference>
<sequence length="287" mass="33629">MMMSKNCYIKSKIIFFALTQIIAFIFIIWIYEPFNVMDNFGMSKKSIYKHNKIEHIKFYRSLSKQEFKREYYHPRLSDTITMEGNIKQHKFKTGNISPYENLNKSVSSNLDLYKKRYKKSYSKKKGLLKLEGYLEKKVFDKFDYIGELAERLQNNKKSCRRKIISKYGIPLIFFAFFPALGLIFPIIFGTSDGKNGVIDFCNHEASASQHNGSSLSCNRTMLGIDKSLVDNIGCALKVFSFTMIIIVLFFVIYTIMKFIKYESIKEGKDKMSLKEYCTFCKKLLRDK</sequence>
<evidence type="ECO:0000256" key="1">
    <source>
        <dbReference type="SAM" id="Phobius"/>
    </source>
</evidence>
<keyword evidence="1" id="KW-0472">Membrane</keyword>
<evidence type="ECO:0000313" key="3">
    <source>
        <dbReference type="Proteomes" id="UP000220605"/>
    </source>
</evidence>
<dbReference type="AlphaFoldDB" id="A0A564ZPL4"/>
<feature type="transmembrane region" description="Helical" evidence="1">
    <location>
        <begin position="167"/>
        <end position="188"/>
    </location>
</feature>
<name>A0A564ZPL4_PLAVI</name>
<dbReference type="InterPro" id="IPR022139">
    <property type="entry name" value="Fam-L/Fam-M-like_plasmodium"/>
</dbReference>
<organism evidence="2 3">
    <name type="scientific">Plasmodium vivax</name>
    <name type="common">malaria parasite P. vivax</name>
    <dbReference type="NCBI Taxonomy" id="5855"/>
    <lineage>
        <taxon>Eukaryota</taxon>
        <taxon>Sar</taxon>
        <taxon>Alveolata</taxon>
        <taxon>Apicomplexa</taxon>
        <taxon>Aconoidasida</taxon>
        <taxon>Haemosporida</taxon>
        <taxon>Plasmodiidae</taxon>
        <taxon>Plasmodium</taxon>
        <taxon>Plasmodium (Plasmodium)</taxon>
    </lineage>
</organism>
<protein>
    <recommendedName>
        <fullName evidence="4">Fam-l protein</fullName>
    </recommendedName>
</protein>
<accession>A0A564ZPL4</accession>
<evidence type="ECO:0008006" key="4">
    <source>
        <dbReference type="Google" id="ProtNLM"/>
    </source>
</evidence>